<feature type="transmembrane region" description="Helical" evidence="1">
    <location>
        <begin position="331"/>
        <end position="351"/>
    </location>
</feature>
<keyword evidence="1" id="KW-1133">Transmembrane helix</keyword>
<comment type="caution">
    <text evidence="2">The sequence shown here is derived from an EMBL/GenBank/DDBJ whole genome shotgun (WGS) entry which is preliminary data.</text>
</comment>
<feature type="transmembrane region" description="Helical" evidence="1">
    <location>
        <begin position="279"/>
        <end position="296"/>
    </location>
</feature>
<dbReference type="Proteomes" id="UP000231879">
    <property type="component" value="Unassembled WGS sequence"/>
</dbReference>
<name>A0ABX4NQF4_9LEPT</name>
<keyword evidence="1" id="KW-0472">Membrane</keyword>
<keyword evidence="1" id="KW-0812">Transmembrane</keyword>
<evidence type="ECO:0000256" key="1">
    <source>
        <dbReference type="SAM" id="Phobius"/>
    </source>
</evidence>
<protein>
    <recommendedName>
        <fullName evidence="4">Glycosyltransferase RgtA/B/C/D-like domain-containing protein</fullName>
    </recommendedName>
</protein>
<feature type="transmembrane region" description="Helical" evidence="1">
    <location>
        <begin position="112"/>
        <end position="130"/>
    </location>
</feature>
<feature type="transmembrane region" description="Helical" evidence="1">
    <location>
        <begin position="302"/>
        <end position="319"/>
    </location>
</feature>
<reference evidence="2 3" key="1">
    <citation type="submission" date="2017-07" db="EMBL/GenBank/DDBJ databases">
        <title>Leptospira spp. isolated from tropical soils.</title>
        <authorList>
            <person name="Thibeaux R."/>
            <person name="Iraola G."/>
            <person name="Ferres I."/>
            <person name="Bierque E."/>
            <person name="Girault D."/>
            <person name="Soupe-Gilbert M.-E."/>
            <person name="Picardeau M."/>
            <person name="Goarant C."/>
        </authorList>
    </citation>
    <scope>NUCLEOTIDE SEQUENCE [LARGE SCALE GENOMIC DNA]</scope>
    <source>
        <strain evidence="2 3">FH4-C-A1</strain>
    </source>
</reference>
<keyword evidence="3" id="KW-1185">Reference proteome</keyword>
<organism evidence="2 3">
    <name type="scientific">Leptospira barantonii</name>
    <dbReference type="NCBI Taxonomy" id="2023184"/>
    <lineage>
        <taxon>Bacteria</taxon>
        <taxon>Pseudomonadati</taxon>
        <taxon>Spirochaetota</taxon>
        <taxon>Spirochaetia</taxon>
        <taxon>Leptospirales</taxon>
        <taxon>Leptospiraceae</taxon>
        <taxon>Leptospira</taxon>
    </lineage>
</organism>
<evidence type="ECO:0008006" key="4">
    <source>
        <dbReference type="Google" id="ProtNLM"/>
    </source>
</evidence>
<gene>
    <name evidence="2" type="ORF">CH367_03345</name>
</gene>
<accession>A0ABX4NQF4</accession>
<sequence length="361" mass="42062">MTTTHSRPKPYPIVKKLLPALLLTLAFLFILREGSTYLYKSKEEVRVYNTGLYFLTKTDLSSKHQSDSFLLPYLLYQLRADLTPAEFAKLCNTILIVGILLLVFYFAFEFNLWAGMFIGLFVLLSPLVLIQKTWIGFPDHLTFFFSATTLILLDRISEKQNWRYYIALGIVVLLAAWNHFYQFSIIVGLLTLIKTSTNKKIEWKLISFIFGALLLARVLSLLLFYMKGIQFEDSRLSTVRDESFSKWIAINTSIPLFALYSFFNGNLIFLVERLVRKKFLILIPLGLSLIITFFTYDTTRVFVHLFYPAWIFLWLQSFRSEPEVFDRRKKIYFTLLALSALILLLVPRFFVEAGGINYLLP</sequence>
<evidence type="ECO:0000313" key="2">
    <source>
        <dbReference type="EMBL" id="PJZ59074.1"/>
    </source>
</evidence>
<feature type="transmembrane region" description="Helical" evidence="1">
    <location>
        <begin position="13"/>
        <end position="31"/>
    </location>
</feature>
<evidence type="ECO:0000313" key="3">
    <source>
        <dbReference type="Proteomes" id="UP000231879"/>
    </source>
</evidence>
<feature type="transmembrane region" description="Helical" evidence="1">
    <location>
        <begin position="87"/>
        <end position="106"/>
    </location>
</feature>
<feature type="transmembrane region" description="Helical" evidence="1">
    <location>
        <begin position="165"/>
        <end position="193"/>
    </location>
</feature>
<dbReference type="EMBL" id="NPDS01000001">
    <property type="protein sequence ID" value="PJZ59074.1"/>
    <property type="molecule type" value="Genomic_DNA"/>
</dbReference>
<proteinExistence type="predicted"/>
<feature type="transmembrane region" description="Helical" evidence="1">
    <location>
        <begin position="246"/>
        <end position="267"/>
    </location>
</feature>
<feature type="transmembrane region" description="Helical" evidence="1">
    <location>
        <begin position="205"/>
        <end position="226"/>
    </location>
</feature>